<protein>
    <submittedName>
        <fullName evidence="1">Uncharacterized protein</fullName>
    </submittedName>
</protein>
<dbReference type="HOGENOM" id="CLU_2608341_0_0_1"/>
<name>K1QX54_MAGGI</name>
<dbReference type="AlphaFoldDB" id="K1QX54"/>
<dbReference type="EMBL" id="JH816193">
    <property type="protein sequence ID" value="EKC38263.1"/>
    <property type="molecule type" value="Genomic_DNA"/>
</dbReference>
<proteinExistence type="predicted"/>
<organism evidence="1">
    <name type="scientific">Magallana gigas</name>
    <name type="common">Pacific oyster</name>
    <name type="synonym">Crassostrea gigas</name>
    <dbReference type="NCBI Taxonomy" id="29159"/>
    <lineage>
        <taxon>Eukaryota</taxon>
        <taxon>Metazoa</taxon>
        <taxon>Spiralia</taxon>
        <taxon>Lophotrochozoa</taxon>
        <taxon>Mollusca</taxon>
        <taxon>Bivalvia</taxon>
        <taxon>Autobranchia</taxon>
        <taxon>Pteriomorphia</taxon>
        <taxon>Ostreida</taxon>
        <taxon>Ostreoidea</taxon>
        <taxon>Ostreidae</taxon>
        <taxon>Magallana</taxon>
    </lineage>
</organism>
<accession>K1QX54</accession>
<reference evidence="1" key="1">
    <citation type="journal article" date="2012" name="Nature">
        <title>The oyster genome reveals stress adaptation and complexity of shell formation.</title>
        <authorList>
            <person name="Zhang G."/>
            <person name="Fang X."/>
            <person name="Guo X."/>
            <person name="Li L."/>
            <person name="Luo R."/>
            <person name="Xu F."/>
            <person name="Yang P."/>
            <person name="Zhang L."/>
            <person name="Wang X."/>
            <person name="Qi H."/>
            <person name="Xiong Z."/>
            <person name="Que H."/>
            <person name="Xie Y."/>
            <person name="Holland P.W."/>
            <person name="Paps J."/>
            <person name="Zhu Y."/>
            <person name="Wu F."/>
            <person name="Chen Y."/>
            <person name="Wang J."/>
            <person name="Peng C."/>
            <person name="Meng J."/>
            <person name="Yang L."/>
            <person name="Liu J."/>
            <person name="Wen B."/>
            <person name="Zhang N."/>
            <person name="Huang Z."/>
            <person name="Zhu Q."/>
            <person name="Feng Y."/>
            <person name="Mount A."/>
            <person name="Hedgecock D."/>
            <person name="Xu Z."/>
            <person name="Liu Y."/>
            <person name="Domazet-Loso T."/>
            <person name="Du Y."/>
            <person name="Sun X."/>
            <person name="Zhang S."/>
            <person name="Liu B."/>
            <person name="Cheng P."/>
            <person name="Jiang X."/>
            <person name="Li J."/>
            <person name="Fan D."/>
            <person name="Wang W."/>
            <person name="Fu W."/>
            <person name="Wang T."/>
            <person name="Wang B."/>
            <person name="Zhang J."/>
            <person name="Peng Z."/>
            <person name="Li Y."/>
            <person name="Li N."/>
            <person name="Wang J."/>
            <person name="Chen M."/>
            <person name="He Y."/>
            <person name="Tan F."/>
            <person name="Song X."/>
            <person name="Zheng Q."/>
            <person name="Huang R."/>
            <person name="Yang H."/>
            <person name="Du X."/>
            <person name="Chen L."/>
            <person name="Yang M."/>
            <person name="Gaffney P.M."/>
            <person name="Wang S."/>
            <person name="Luo L."/>
            <person name="She Z."/>
            <person name="Ming Y."/>
            <person name="Huang W."/>
            <person name="Zhang S."/>
            <person name="Huang B."/>
            <person name="Zhang Y."/>
            <person name="Qu T."/>
            <person name="Ni P."/>
            <person name="Miao G."/>
            <person name="Wang J."/>
            <person name="Wang Q."/>
            <person name="Steinberg C.E."/>
            <person name="Wang H."/>
            <person name="Li N."/>
            <person name="Qian L."/>
            <person name="Zhang G."/>
            <person name="Li Y."/>
            <person name="Yang H."/>
            <person name="Liu X."/>
            <person name="Wang J."/>
            <person name="Yin Y."/>
            <person name="Wang J."/>
        </authorList>
    </citation>
    <scope>NUCLEOTIDE SEQUENCE [LARGE SCALE GENOMIC DNA]</scope>
    <source>
        <strain evidence="1">05x7-T-G4-1.051#20</strain>
    </source>
</reference>
<dbReference type="InParanoid" id="K1QX54"/>
<evidence type="ECO:0000313" key="1">
    <source>
        <dbReference type="EMBL" id="EKC38263.1"/>
    </source>
</evidence>
<sequence>MQLTRCTLYKHMPTNVLSAFAIQLPLLTMLIYKARDLRSLLTRERTHAFSSTATGKMKQTEREHRSHIMTCLKWLCVMD</sequence>
<gene>
    <name evidence="1" type="ORF">CGI_10022587</name>
</gene>